<dbReference type="SUPFAM" id="SSF49899">
    <property type="entry name" value="Concanavalin A-like lectins/glucanases"/>
    <property type="match status" value="1"/>
</dbReference>
<dbReference type="InterPro" id="IPR016363">
    <property type="entry name" value="L-lectin"/>
</dbReference>
<dbReference type="Proteomes" id="UP001341840">
    <property type="component" value="Unassembled WGS sequence"/>
</dbReference>
<keyword evidence="3" id="KW-0732">Signal</keyword>
<keyword evidence="2" id="KW-0430">Lectin</keyword>
<protein>
    <recommendedName>
        <fullName evidence="4">Legume lectin domain-containing protein</fullName>
    </recommendedName>
</protein>
<dbReference type="Pfam" id="PF00139">
    <property type="entry name" value="Lectin_legB"/>
    <property type="match status" value="1"/>
</dbReference>
<proteinExistence type="inferred from homology"/>
<dbReference type="CDD" id="cd06899">
    <property type="entry name" value="lectin_legume_LecRK_Arcelin_ConA"/>
    <property type="match status" value="1"/>
</dbReference>
<dbReference type="InterPro" id="IPR013320">
    <property type="entry name" value="ConA-like_dom_sf"/>
</dbReference>
<dbReference type="InterPro" id="IPR000985">
    <property type="entry name" value="Lectin_LegA_CS"/>
</dbReference>
<dbReference type="EMBL" id="JASCZI010120916">
    <property type="protein sequence ID" value="MED6157568.1"/>
    <property type="molecule type" value="Genomic_DNA"/>
</dbReference>
<dbReference type="PIRSF" id="PIRSF002690">
    <property type="entry name" value="L-type_lectin_plant"/>
    <property type="match status" value="1"/>
</dbReference>
<evidence type="ECO:0000313" key="5">
    <source>
        <dbReference type="EMBL" id="MED6157568.1"/>
    </source>
</evidence>
<accession>A0ABU6UBT2</accession>
<dbReference type="Gene3D" id="2.60.120.200">
    <property type="match status" value="1"/>
</dbReference>
<evidence type="ECO:0000256" key="1">
    <source>
        <dbReference type="ARBA" id="ARBA00007606"/>
    </source>
</evidence>
<dbReference type="PANTHER" id="PTHR32401:SF47">
    <property type="entry name" value="LEGUME LECTIN DOMAIN-CONTAINING PROTEIN"/>
    <property type="match status" value="1"/>
</dbReference>
<organism evidence="5 6">
    <name type="scientific">Stylosanthes scabra</name>
    <dbReference type="NCBI Taxonomy" id="79078"/>
    <lineage>
        <taxon>Eukaryota</taxon>
        <taxon>Viridiplantae</taxon>
        <taxon>Streptophyta</taxon>
        <taxon>Embryophyta</taxon>
        <taxon>Tracheophyta</taxon>
        <taxon>Spermatophyta</taxon>
        <taxon>Magnoliopsida</taxon>
        <taxon>eudicotyledons</taxon>
        <taxon>Gunneridae</taxon>
        <taxon>Pentapetalae</taxon>
        <taxon>rosids</taxon>
        <taxon>fabids</taxon>
        <taxon>Fabales</taxon>
        <taxon>Fabaceae</taxon>
        <taxon>Papilionoideae</taxon>
        <taxon>50 kb inversion clade</taxon>
        <taxon>dalbergioids sensu lato</taxon>
        <taxon>Dalbergieae</taxon>
        <taxon>Pterocarpus clade</taxon>
        <taxon>Stylosanthes</taxon>
    </lineage>
</organism>
<dbReference type="InterPro" id="IPR019825">
    <property type="entry name" value="Lectin_legB_Mn/Ca_BS"/>
</dbReference>
<dbReference type="InterPro" id="IPR050258">
    <property type="entry name" value="Leguminous_Lectin"/>
</dbReference>
<feature type="domain" description="Legume lectin" evidence="4">
    <location>
        <begin position="47"/>
        <end position="239"/>
    </location>
</feature>
<name>A0ABU6UBT2_9FABA</name>
<evidence type="ECO:0000259" key="4">
    <source>
        <dbReference type="Pfam" id="PF00139"/>
    </source>
</evidence>
<evidence type="ECO:0000256" key="3">
    <source>
        <dbReference type="SAM" id="SignalP"/>
    </source>
</evidence>
<evidence type="ECO:0000313" key="6">
    <source>
        <dbReference type="Proteomes" id="UP001341840"/>
    </source>
</evidence>
<feature type="signal peptide" evidence="3">
    <location>
        <begin position="1"/>
        <end position="26"/>
    </location>
</feature>
<gene>
    <name evidence="5" type="ORF">PIB30_024409</name>
</gene>
<comment type="caution">
    <text evidence="5">The sequence shown here is derived from an EMBL/GenBank/DDBJ whole genome shotgun (WGS) entry which is preliminary data.</text>
</comment>
<dbReference type="PROSITE" id="PS00307">
    <property type="entry name" value="LECTIN_LEGUME_BETA"/>
    <property type="match status" value="1"/>
</dbReference>
<dbReference type="InterPro" id="IPR001220">
    <property type="entry name" value="Legume_lectin_dom"/>
</dbReference>
<feature type="chain" id="PRO_5046473042" description="Legume lectin domain-containing protein" evidence="3">
    <location>
        <begin position="27"/>
        <end position="248"/>
    </location>
</feature>
<dbReference type="PROSITE" id="PS00308">
    <property type="entry name" value="LECTIN_LEGUME_ALPHA"/>
    <property type="match status" value="1"/>
</dbReference>
<keyword evidence="6" id="KW-1185">Reference proteome</keyword>
<reference evidence="5 6" key="1">
    <citation type="journal article" date="2023" name="Plants (Basel)">
        <title>Bridging the Gap: Combining Genomics and Transcriptomics Approaches to Understand Stylosanthes scabra, an Orphan Legume from the Brazilian Caatinga.</title>
        <authorList>
            <person name="Ferreira-Neto J.R.C."/>
            <person name="da Silva M.D."/>
            <person name="Binneck E."/>
            <person name="de Melo N.F."/>
            <person name="da Silva R.H."/>
            <person name="de Melo A.L.T.M."/>
            <person name="Pandolfi V."/>
            <person name="Bustamante F.O."/>
            <person name="Brasileiro-Vidal A.C."/>
            <person name="Benko-Iseppon A.M."/>
        </authorList>
    </citation>
    <scope>NUCLEOTIDE SEQUENCE [LARGE SCALE GENOMIC DNA]</scope>
    <source>
        <tissue evidence="5">Leaves</tissue>
    </source>
</reference>
<dbReference type="PANTHER" id="PTHR32401">
    <property type="entry name" value="CONCANAVALIN A-LIKE LECTIN FAMILY PROTEIN"/>
    <property type="match status" value="1"/>
</dbReference>
<comment type="similarity">
    <text evidence="1">Belongs to the leguminous lectin family.</text>
</comment>
<sequence length="248" mass="28431">MAISNKILLFSITDIFLLLLLNKAHSQDAVFFNYENFEKKDYTNLTLQGRVLYSTPVHLWERSTDRLAQFQTYFKFALNWRKFKPADGIAFFMAQLDTEIPNNSSRGTLGLFDPKTALDPWARANQAVAVEFDTFHDQDSNGWDPNYRHIGIDVNSIKSVATTRWDKREGESLSVLISYTASIRTLSVTATYPDGETYELSHEVDLRDHLPEWVRVGFSAASGEQYQSHELESWSFVSSLLYAFTQVS</sequence>
<evidence type="ECO:0000256" key="2">
    <source>
        <dbReference type="ARBA" id="ARBA00022734"/>
    </source>
</evidence>